<reference evidence="3" key="1">
    <citation type="submission" date="2017-04" db="EMBL/GenBank/DDBJ databases">
        <authorList>
            <person name="Varghese N."/>
            <person name="Submissions S."/>
        </authorList>
    </citation>
    <scope>NUCLEOTIDE SEQUENCE [LARGE SCALE GENOMIC DNA]</scope>
    <source>
        <strain evidence="3">DSM 16512</strain>
    </source>
</reference>
<dbReference type="SUPFAM" id="SSF52266">
    <property type="entry name" value="SGNH hydrolase"/>
    <property type="match status" value="1"/>
</dbReference>
<name>A0A1W1WVD3_9BACT</name>
<organism evidence="2 3">
    <name type="scientific">Nitratiruptor tergarcus DSM 16512</name>
    <dbReference type="NCBI Taxonomy" id="1069081"/>
    <lineage>
        <taxon>Bacteria</taxon>
        <taxon>Pseudomonadati</taxon>
        <taxon>Campylobacterota</taxon>
        <taxon>Epsilonproteobacteria</taxon>
        <taxon>Nautiliales</taxon>
        <taxon>Nitratiruptoraceae</taxon>
        <taxon>Nitratiruptor</taxon>
    </lineage>
</organism>
<dbReference type="OrthoDB" id="26855at2"/>
<protein>
    <submittedName>
        <fullName evidence="2">Lysophospholipase L1</fullName>
    </submittedName>
</protein>
<evidence type="ECO:0000259" key="1">
    <source>
        <dbReference type="Pfam" id="PF13472"/>
    </source>
</evidence>
<dbReference type="EMBL" id="FWWZ01000001">
    <property type="protein sequence ID" value="SMC10142.1"/>
    <property type="molecule type" value="Genomic_DNA"/>
</dbReference>
<evidence type="ECO:0000313" key="2">
    <source>
        <dbReference type="EMBL" id="SMC10142.1"/>
    </source>
</evidence>
<dbReference type="Proteomes" id="UP000192602">
    <property type="component" value="Unassembled WGS sequence"/>
</dbReference>
<sequence length="210" mass="24112">MILALGDCNIVGANSFKGKNYIDIVAENLQTKAKNCGITMSTTREGVILFNEFSSYNPSLVVVAYGLVDSWRTFKYAPYVLYYPDNFLRKLARKVVKKYKKLARSFGLNEKLGQKFVVPPQEYMQNLSFIAAKSKRVLFIETPPHLTETFRNPDIKHYNQLMAKVAAQYPHADVVKIYEDFAKDSSLYLDEIHLNQKGYDLVAHKILERL</sequence>
<gene>
    <name evidence="2" type="ORF">SAMN05660197_1981</name>
</gene>
<evidence type="ECO:0000313" key="3">
    <source>
        <dbReference type="Proteomes" id="UP000192602"/>
    </source>
</evidence>
<dbReference type="InterPro" id="IPR036514">
    <property type="entry name" value="SGNH_hydro_sf"/>
</dbReference>
<dbReference type="InterPro" id="IPR013830">
    <property type="entry name" value="SGNH_hydro"/>
</dbReference>
<proteinExistence type="predicted"/>
<dbReference type="Gene3D" id="3.40.50.1110">
    <property type="entry name" value="SGNH hydrolase"/>
    <property type="match status" value="1"/>
</dbReference>
<dbReference type="CDD" id="cd00229">
    <property type="entry name" value="SGNH_hydrolase"/>
    <property type="match status" value="1"/>
</dbReference>
<dbReference type="AlphaFoldDB" id="A0A1W1WVD3"/>
<dbReference type="STRING" id="1069081.SAMN05660197_1981"/>
<feature type="domain" description="SGNH hydrolase-type esterase" evidence="1">
    <location>
        <begin position="4"/>
        <end position="201"/>
    </location>
</feature>
<dbReference type="GO" id="GO:0016788">
    <property type="term" value="F:hydrolase activity, acting on ester bonds"/>
    <property type="evidence" value="ECO:0007669"/>
    <property type="project" value="UniProtKB-ARBA"/>
</dbReference>
<dbReference type="Pfam" id="PF13472">
    <property type="entry name" value="Lipase_GDSL_2"/>
    <property type="match status" value="1"/>
</dbReference>
<keyword evidence="3" id="KW-1185">Reference proteome</keyword>
<dbReference type="RefSeq" id="WP_084276517.1">
    <property type="nucleotide sequence ID" value="NZ_AP026671.1"/>
</dbReference>
<accession>A0A1W1WVD3</accession>